<evidence type="ECO:0000256" key="1">
    <source>
        <dbReference type="RuleBase" id="RU363044"/>
    </source>
</evidence>
<reference evidence="3" key="1">
    <citation type="journal article" date="2023" name="Nat. Commun.">
        <title>Diploid and tetraploid genomes of Acorus and the evolution of monocots.</title>
        <authorList>
            <person name="Ma L."/>
            <person name="Liu K.W."/>
            <person name="Li Z."/>
            <person name="Hsiao Y.Y."/>
            <person name="Qi Y."/>
            <person name="Fu T."/>
            <person name="Tang G.D."/>
            <person name="Zhang D."/>
            <person name="Sun W.H."/>
            <person name="Liu D.K."/>
            <person name="Li Y."/>
            <person name="Chen G.Z."/>
            <person name="Liu X.D."/>
            <person name="Liao X.Y."/>
            <person name="Jiang Y.T."/>
            <person name="Yu X."/>
            <person name="Hao Y."/>
            <person name="Huang J."/>
            <person name="Zhao X.W."/>
            <person name="Ke S."/>
            <person name="Chen Y.Y."/>
            <person name="Wu W.L."/>
            <person name="Hsu J.L."/>
            <person name="Lin Y.F."/>
            <person name="Huang M.D."/>
            <person name="Li C.Y."/>
            <person name="Huang L."/>
            <person name="Wang Z.W."/>
            <person name="Zhao X."/>
            <person name="Zhong W.Y."/>
            <person name="Peng D.H."/>
            <person name="Ahmad S."/>
            <person name="Lan S."/>
            <person name="Zhang J.S."/>
            <person name="Tsai W.C."/>
            <person name="Van de Peer Y."/>
            <person name="Liu Z.J."/>
        </authorList>
    </citation>
    <scope>NUCLEOTIDE SEQUENCE</scope>
    <source>
        <strain evidence="3">CP</strain>
    </source>
</reference>
<comment type="similarity">
    <text evidence="1">Belongs to the helicase family.</text>
</comment>
<keyword evidence="1" id="KW-0067">ATP-binding</keyword>
<keyword evidence="1" id="KW-0233">DNA recombination</keyword>
<dbReference type="EC" id="5.6.2.3" evidence="1"/>
<sequence length="80" mass="8902">MANPNTVSNRKIDIKFDHADIGPLPTAKALVINEVSMIDGRLFDILETILRHFCHPASDNVWGGIQIIASGDFYWFMGEG</sequence>
<dbReference type="GO" id="GO:0000723">
    <property type="term" value="P:telomere maintenance"/>
    <property type="evidence" value="ECO:0007669"/>
    <property type="project" value="InterPro"/>
</dbReference>
<dbReference type="GO" id="GO:0005524">
    <property type="term" value="F:ATP binding"/>
    <property type="evidence" value="ECO:0007669"/>
    <property type="project" value="UniProtKB-KW"/>
</dbReference>
<keyword evidence="1" id="KW-0547">Nucleotide-binding</keyword>
<dbReference type="EMBL" id="JAUJYO010000020">
    <property type="protein sequence ID" value="KAK1286911.1"/>
    <property type="molecule type" value="Genomic_DNA"/>
</dbReference>
<dbReference type="Pfam" id="PF05970">
    <property type="entry name" value="PIF1"/>
    <property type="match status" value="1"/>
</dbReference>
<gene>
    <name evidence="3" type="ORF">QJS10_CPB20g00397</name>
</gene>
<proteinExistence type="inferred from homology"/>
<accession>A0AAV9CDE9</accession>
<name>A0AAV9CDE9_ACOCL</name>
<evidence type="ECO:0000259" key="2">
    <source>
        <dbReference type="Pfam" id="PF05970"/>
    </source>
</evidence>
<reference evidence="3" key="2">
    <citation type="submission" date="2023-06" db="EMBL/GenBank/DDBJ databases">
        <authorList>
            <person name="Ma L."/>
            <person name="Liu K.-W."/>
            <person name="Li Z."/>
            <person name="Hsiao Y.-Y."/>
            <person name="Qi Y."/>
            <person name="Fu T."/>
            <person name="Tang G."/>
            <person name="Zhang D."/>
            <person name="Sun W.-H."/>
            <person name="Liu D.-K."/>
            <person name="Li Y."/>
            <person name="Chen G.-Z."/>
            <person name="Liu X.-D."/>
            <person name="Liao X.-Y."/>
            <person name="Jiang Y.-T."/>
            <person name="Yu X."/>
            <person name="Hao Y."/>
            <person name="Huang J."/>
            <person name="Zhao X.-W."/>
            <person name="Ke S."/>
            <person name="Chen Y.-Y."/>
            <person name="Wu W.-L."/>
            <person name="Hsu J.-L."/>
            <person name="Lin Y.-F."/>
            <person name="Huang M.-D."/>
            <person name="Li C.-Y."/>
            <person name="Huang L."/>
            <person name="Wang Z.-W."/>
            <person name="Zhao X."/>
            <person name="Zhong W.-Y."/>
            <person name="Peng D.-H."/>
            <person name="Ahmad S."/>
            <person name="Lan S."/>
            <person name="Zhang J.-S."/>
            <person name="Tsai W.-C."/>
            <person name="Van De Peer Y."/>
            <person name="Liu Z.-J."/>
        </authorList>
    </citation>
    <scope>NUCLEOTIDE SEQUENCE</scope>
    <source>
        <strain evidence="3">CP</strain>
        <tissue evidence="3">Leaves</tissue>
    </source>
</reference>
<comment type="catalytic activity">
    <reaction evidence="1">
        <text>ATP + H2O = ADP + phosphate + H(+)</text>
        <dbReference type="Rhea" id="RHEA:13065"/>
        <dbReference type="ChEBI" id="CHEBI:15377"/>
        <dbReference type="ChEBI" id="CHEBI:15378"/>
        <dbReference type="ChEBI" id="CHEBI:30616"/>
        <dbReference type="ChEBI" id="CHEBI:43474"/>
        <dbReference type="ChEBI" id="CHEBI:456216"/>
        <dbReference type="EC" id="5.6.2.3"/>
    </reaction>
</comment>
<keyword evidence="1" id="KW-0234">DNA repair</keyword>
<evidence type="ECO:0000313" key="3">
    <source>
        <dbReference type="EMBL" id="KAK1286911.1"/>
    </source>
</evidence>
<dbReference type="InterPro" id="IPR027417">
    <property type="entry name" value="P-loop_NTPase"/>
</dbReference>
<dbReference type="GO" id="GO:0006281">
    <property type="term" value="P:DNA repair"/>
    <property type="evidence" value="ECO:0007669"/>
    <property type="project" value="UniProtKB-KW"/>
</dbReference>
<keyword evidence="1" id="KW-0378">Hydrolase</keyword>
<dbReference type="Proteomes" id="UP001180020">
    <property type="component" value="Unassembled WGS sequence"/>
</dbReference>
<evidence type="ECO:0000313" key="4">
    <source>
        <dbReference type="Proteomes" id="UP001180020"/>
    </source>
</evidence>
<organism evidence="3 4">
    <name type="scientific">Acorus calamus</name>
    <name type="common">Sweet flag</name>
    <dbReference type="NCBI Taxonomy" id="4465"/>
    <lineage>
        <taxon>Eukaryota</taxon>
        <taxon>Viridiplantae</taxon>
        <taxon>Streptophyta</taxon>
        <taxon>Embryophyta</taxon>
        <taxon>Tracheophyta</taxon>
        <taxon>Spermatophyta</taxon>
        <taxon>Magnoliopsida</taxon>
        <taxon>Liliopsida</taxon>
        <taxon>Acoraceae</taxon>
        <taxon>Acorus</taxon>
    </lineage>
</organism>
<dbReference type="GO" id="GO:0016787">
    <property type="term" value="F:hydrolase activity"/>
    <property type="evidence" value="ECO:0007669"/>
    <property type="project" value="UniProtKB-KW"/>
</dbReference>
<dbReference type="Gene3D" id="3.40.50.300">
    <property type="entry name" value="P-loop containing nucleotide triphosphate hydrolases"/>
    <property type="match status" value="1"/>
</dbReference>
<keyword evidence="4" id="KW-1185">Reference proteome</keyword>
<feature type="domain" description="DNA helicase Pif1-like DEAD-box helicase" evidence="2">
    <location>
        <begin position="12"/>
        <end position="74"/>
    </location>
</feature>
<keyword evidence="1" id="KW-0347">Helicase</keyword>
<comment type="caution">
    <text evidence="3">The sequence shown here is derived from an EMBL/GenBank/DDBJ whole genome shotgun (WGS) entry which is preliminary data.</text>
</comment>
<keyword evidence="1" id="KW-0227">DNA damage</keyword>
<dbReference type="GO" id="GO:0043139">
    <property type="term" value="F:5'-3' DNA helicase activity"/>
    <property type="evidence" value="ECO:0007669"/>
    <property type="project" value="UniProtKB-EC"/>
</dbReference>
<dbReference type="GO" id="GO:0006310">
    <property type="term" value="P:DNA recombination"/>
    <property type="evidence" value="ECO:0007669"/>
    <property type="project" value="UniProtKB-KW"/>
</dbReference>
<dbReference type="InterPro" id="IPR010285">
    <property type="entry name" value="DNA_helicase_pif1-like_DEAD"/>
</dbReference>
<comment type="cofactor">
    <cofactor evidence="1">
        <name>Mg(2+)</name>
        <dbReference type="ChEBI" id="CHEBI:18420"/>
    </cofactor>
</comment>
<protein>
    <recommendedName>
        <fullName evidence="1">ATP-dependent DNA helicase</fullName>
        <ecNumber evidence="1">5.6.2.3</ecNumber>
    </recommendedName>
</protein>
<dbReference type="AlphaFoldDB" id="A0AAV9CDE9"/>